<evidence type="ECO:0000313" key="4">
    <source>
        <dbReference type="Proteomes" id="UP000002892"/>
    </source>
</evidence>
<dbReference type="RefSeq" id="WP_014826550.1">
    <property type="nucleotide sequence ID" value="NC_018068.1"/>
</dbReference>
<dbReference type="Gene3D" id="3.40.50.12090">
    <property type="match status" value="2"/>
</dbReference>
<evidence type="ECO:0000313" key="3">
    <source>
        <dbReference type="EMBL" id="AFM40543.1"/>
    </source>
</evidence>
<dbReference type="STRING" id="646529.Desaci_1533"/>
<dbReference type="AlphaFoldDB" id="I4D419"/>
<name>I4D419_DESAJ</name>
<feature type="signal peptide" evidence="2">
    <location>
        <begin position="1"/>
        <end position="27"/>
    </location>
</feature>
<dbReference type="KEGG" id="dai:Desaci_1533"/>
<protein>
    <submittedName>
        <fullName evidence="3">Cell wall-binding protein</fullName>
    </submittedName>
</protein>
<dbReference type="HOGENOM" id="CLU_028455_0_2_9"/>
<sequence length="365" mass="38758">MKKNIKLATVITTCALLLFSFAGSVQAAPTYNRYAGQDRFQTSIAIARQEFQGQQVQNVILASAYSFPDALAASTLATKQQAPIILVGTTMQDSLASLNFIKNHMTSGGAVTIVGGTAVVPRKVEDWLLNAGYTVTRLGGTDRFATDALIVKSLNVTTGSPIVIASGYDFPDALGVASIAASKGWPILLCGPNQLPQTVKDFVTSDQPSDIYIVGGTFVLHNSIQTELQSAAPNAQIQRFGGQDRFETLSQILYKFYPNPTQIYLANGFDFADALSGSTLAAQNNAPILLVDPKAKALPPAIRDYLITLRTTGVTPQVNVLGGNIGLPDWVIDRVNARLGIGNSSITPTPPTTTTSSAIQLPLNN</sequence>
<dbReference type="Proteomes" id="UP000002892">
    <property type="component" value="Chromosome"/>
</dbReference>
<gene>
    <name evidence="3" type="ordered locus">Desaci_1533</name>
</gene>
<dbReference type="eggNOG" id="COG2720">
    <property type="taxonomic scope" value="Bacteria"/>
</dbReference>
<dbReference type="InterPro" id="IPR007253">
    <property type="entry name" value="Cell_wall-bd_2"/>
</dbReference>
<feature type="region of interest" description="Disordered" evidence="1">
    <location>
        <begin position="343"/>
        <end position="365"/>
    </location>
</feature>
<dbReference type="PANTHER" id="PTHR30032:SF8">
    <property type="entry name" value="GERMINATION-SPECIFIC N-ACETYLMURAMOYL-L-ALANINE AMIDASE"/>
    <property type="match status" value="1"/>
</dbReference>
<feature type="compositionally biased region" description="Low complexity" evidence="1">
    <location>
        <begin position="344"/>
        <end position="357"/>
    </location>
</feature>
<accession>I4D419</accession>
<keyword evidence="2" id="KW-0732">Signal</keyword>
<evidence type="ECO:0000256" key="2">
    <source>
        <dbReference type="SAM" id="SignalP"/>
    </source>
</evidence>
<dbReference type="OrthoDB" id="185675at2"/>
<dbReference type="InterPro" id="IPR051922">
    <property type="entry name" value="Bact_Sporulation_Assoc"/>
</dbReference>
<dbReference type="PANTHER" id="PTHR30032">
    <property type="entry name" value="N-ACETYLMURAMOYL-L-ALANINE AMIDASE-RELATED"/>
    <property type="match status" value="1"/>
</dbReference>
<feature type="chain" id="PRO_5003687762" evidence="2">
    <location>
        <begin position="28"/>
        <end position="365"/>
    </location>
</feature>
<dbReference type="Pfam" id="PF04122">
    <property type="entry name" value="CW_binding_2"/>
    <property type="match status" value="3"/>
</dbReference>
<proteinExistence type="predicted"/>
<evidence type="ECO:0000256" key="1">
    <source>
        <dbReference type="SAM" id="MobiDB-lite"/>
    </source>
</evidence>
<reference evidence="3 4" key="1">
    <citation type="journal article" date="2012" name="J. Bacteriol.">
        <title>Complete genome sequences of Desulfosporosinus orientis DSM765T, Desulfosporosinus youngiae DSM17734T, Desulfosporosinus meridiei DSM13257T, and Desulfosporosinus acidiphilus DSM22704T.</title>
        <authorList>
            <person name="Pester M."/>
            <person name="Brambilla E."/>
            <person name="Alazard D."/>
            <person name="Rattei T."/>
            <person name="Weinmaier T."/>
            <person name="Han J."/>
            <person name="Lucas S."/>
            <person name="Lapidus A."/>
            <person name="Cheng J.F."/>
            <person name="Goodwin L."/>
            <person name="Pitluck S."/>
            <person name="Peters L."/>
            <person name="Ovchinnikova G."/>
            <person name="Teshima H."/>
            <person name="Detter J.C."/>
            <person name="Han C.S."/>
            <person name="Tapia R."/>
            <person name="Land M.L."/>
            <person name="Hauser L."/>
            <person name="Kyrpides N.C."/>
            <person name="Ivanova N.N."/>
            <person name="Pagani I."/>
            <person name="Huntmann M."/>
            <person name="Wei C.L."/>
            <person name="Davenport K.W."/>
            <person name="Daligault H."/>
            <person name="Chain P.S."/>
            <person name="Chen A."/>
            <person name="Mavromatis K."/>
            <person name="Markowitz V."/>
            <person name="Szeto E."/>
            <person name="Mikhailova N."/>
            <person name="Pati A."/>
            <person name="Wagner M."/>
            <person name="Woyke T."/>
            <person name="Ollivier B."/>
            <person name="Klenk H.P."/>
            <person name="Spring S."/>
            <person name="Loy A."/>
        </authorList>
    </citation>
    <scope>NUCLEOTIDE SEQUENCE [LARGE SCALE GENOMIC DNA]</scope>
    <source>
        <strain evidence="4">DSM 22704 / JCM 16185 / SJ4</strain>
    </source>
</reference>
<organism evidence="3 4">
    <name type="scientific">Desulfosporosinus acidiphilus (strain DSM 22704 / JCM 16185 / SJ4)</name>
    <dbReference type="NCBI Taxonomy" id="646529"/>
    <lineage>
        <taxon>Bacteria</taxon>
        <taxon>Bacillati</taxon>
        <taxon>Bacillota</taxon>
        <taxon>Clostridia</taxon>
        <taxon>Eubacteriales</taxon>
        <taxon>Desulfitobacteriaceae</taxon>
        <taxon>Desulfosporosinus</taxon>
    </lineage>
</organism>
<dbReference type="EMBL" id="CP003639">
    <property type="protein sequence ID" value="AFM40543.1"/>
    <property type="molecule type" value="Genomic_DNA"/>
</dbReference>
<keyword evidence="4" id="KW-1185">Reference proteome</keyword>